<dbReference type="SUPFAM" id="SSF54001">
    <property type="entry name" value="Cysteine proteinases"/>
    <property type="match status" value="1"/>
</dbReference>
<dbReference type="RefSeq" id="WP_209840798.1">
    <property type="nucleotide sequence ID" value="NZ_JAGGJP010000009.1"/>
</dbReference>
<evidence type="ECO:0000313" key="7">
    <source>
        <dbReference type="Proteomes" id="UP001596056"/>
    </source>
</evidence>
<dbReference type="PANTHER" id="PTHR47359">
    <property type="entry name" value="PEPTIDOGLYCAN DL-ENDOPEPTIDASE CWLO"/>
    <property type="match status" value="1"/>
</dbReference>
<comment type="similarity">
    <text evidence="1">Belongs to the peptidase C40 family.</text>
</comment>
<gene>
    <name evidence="6" type="ORF">ACFPOC_15450</name>
</gene>
<dbReference type="Pfam" id="PF18348">
    <property type="entry name" value="SH3_16"/>
    <property type="match status" value="1"/>
</dbReference>
<protein>
    <submittedName>
        <fullName evidence="6">C40 family peptidase</fullName>
    </submittedName>
</protein>
<reference evidence="7" key="1">
    <citation type="journal article" date="2019" name="Int. J. Syst. Evol. Microbiol.">
        <title>The Global Catalogue of Microorganisms (GCM) 10K type strain sequencing project: providing services to taxonomists for standard genome sequencing and annotation.</title>
        <authorList>
            <consortium name="The Broad Institute Genomics Platform"/>
            <consortium name="The Broad Institute Genome Sequencing Center for Infectious Disease"/>
            <person name="Wu L."/>
            <person name="Ma J."/>
        </authorList>
    </citation>
    <scope>NUCLEOTIDE SEQUENCE [LARGE SCALE GENOMIC DNA]</scope>
    <source>
        <strain evidence="7">KACC 11588</strain>
    </source>
</reference>
<organism evidence="6 7">
    <name type="scientific">Rubellimicrobium aerolatum</name>
    <dbReference type="NCBI Taxonomy" id="490979"/>
    <lineage>
        <taxon>Bacteria</taxon>
        <taxon>Pseudomonadati</taxon>
        <taxon>Pseudomonadota</taxon>
        <taxon>Alphaproteobacteria</taxon>
        <taxon>Rhodobacterales</taxon>
        <taxon>Roseobacteraceae</taxon>
        <taxon>Rubellimicrobium</taxon>
    </lineage>
</organism>
<accession>A0ABW0SFM5</accession>
<evidence type="ECO:0000256" key="1">
    <source>
        <dbReference type="ARBA" id="ARBA00007074"/>
    </source>
</evidence>
<proteinExistence type="inferred from homology"/>
<dbReference type="PROSITE" id="PS51935">
    <property type="entry name" value="NLPC_P60"/>
    <property type="match status" value="1"/>
</dbReference>
<name>A0ABW0SFM5_9RHOB</name>
<sequence length="275" mass="29655">MTDPRLTPANGRVAAERLRGLVPAQRYVAGEPRRVAVPVADLDGSPGGMRDRQLLWGEGVTVYETRNGVAFVEAQRDGYVGYVSAVSLAPARAPTHRVAVPATHLYRDDDMKSPDLRHLSFGSLVTVEAEGRRFWETPEGYIPKAHLRPLDRPFTDPAAVAQLLFGVPYLWGGNSVLGIDCSGLVQAALLACGIACGGDSDLQQAVGAEVPEGEPPRRGDLLFWKGHVAMAVDEGTLIHANAHHMAVAYEGTDHAMRRIAAQGDSEVIARRRPRA</sequence>
<keyword evidence="2" id="KW-0645">Protease</keyword>
<keyword evidence="7" id="KW-1185">Reference proteome</keyword>
<evidence type="ECO:0000259" key="5">
    <source>
        <dbReference type="PROSITE" id="PS51935"/>
    </source>
</evidence>
<dbReference type="EMBL" id="JBHSNA010000020">
    <property type="protein sequence ID" value="MFC5567808.1"/>
    <property type="molecule type" value="Genomic_DNA"/>
</dbReference>
<evidence type="ECO:0000256" key="4">
    <source>
        <dbReference type="ARBA" id="ARBA00022807"/>
    </source>
</evidence>
<dbReference type="InterPro" id="IPR041382">
    <property type="entry name" value="SH3_16"/>
</dbReference>
<dbReference type="Pfam" id="PF00877">
    <property type="entry name" value="NLPC_P60"/>
    <property type="match status" value="1"/>
</dbReference>
<evidence type="ECO:0000256" key="2">
    <source>
        <dbReference type="ARBA" id="ARBA00022670"/>
    </source>
</evidence>
<comment type="caution">
    <text evidence="6">The sequence shown here is derived from an EMBL/GenBank/DDBJ whole genome shotgun (WGS) entry which is preliminary data.</text>
</comment>
<dbReference type="InterPro" id="IPR038765">
    <property type="entry name" value="Papain-like_cys_pep_sf"/>
</dbReference>
<dbReference type="InterPro" id="IPR000064">
    <property type="entry name" value="NLP_P60_dom"/>
</dbReference>
<keyword evidence="3" id="KW-0378">Hydrolase</keyword>
<dbReference type="Gene3D" id="3.90.1720.10">
    <property type="entry name" value="endopeptidase domain like (from Nostoc punctiforme)"/>
    <property type="match status" value="1"/>
</dbReference>
<dbReference type="PANTHER" id="PTHR47359:SF3">
    <property type="entry name" value="NLP_P60 DOMAIN-CONTAINING PROTEIN-RELATED"/>
    <property type="match status" value="1"/>
</dbReference>
<evidence type="ECO:0000313" key="6">
    <source>
        <dbReference type="EMBL" id="MFC5567808.1"/>
    </source>
</evidence>
<feature type="domain" description="NlpC/P60" evidence="5">
    <location>
        <begin position="149"/>
        <end position="274"/>
    </location>
</feature>
<dbReference type="Proteomes" id="UP001596056">
    <property type="component" value="Unassembled WGS sequence"/>
</dbReference>
<dbReference type="InterPro" id="IPR051794">
    <property type="entry name" value="PG_Endopeptidase_C40"/>
</dbReference>
<keyword evidence="4" id="KW-0788">Thiol protease</keyword>
<evidence type="ECO:0000256" key="3">
    <source>
        <dbReference type="ARBA" id="ARBA00022801"/>
    </source>
</evidence>